<reference evidence="3" key="1">
    <citation type="submission" date="2016-06" db="UniProtKB">
        <authorList>
            <consortium name="WormBaseParasite"/>
        </authorList>
    </citation>
    <scope>IDENTIFICATION</scope>
</reference>
<name>A0A183E3B6_9BILA</name>
<dbReference type="AlphaFoldDB" id="A0A183E3B6"/>
<sequence length="110" mass="12374">MSRNPIGLIVLHLSSHQQFQYELIKTVFSNTISDIREIDCETAEGKIHVATYLSVVMAPTFLFMKCIGINHVTTEKPLKTVLVLYSLCVTAVQASLPVATARTDEYQFRK</sequence>
<accession>A0A183E3B6</accession>
<evidence type="ECO:0000313" key="1">
    <source>
        <dbReference type="EMBL" id="VDN26039.1"/>
    </source>
</evidence>
<organism evidence="3">
    <name type="scientific">Gongylonema pulchrum</name>
    <dbReference type="NCBI Taxonomy" id="637853"/>
    <lineage>
        <taxon>Eukaryota</taxon>
        <taxon>Metazoa</taxon>
        <taxon>Ecdysozoa</taxon>
        <taxon>Nematoda</taxon>
        <taxon>Chromadorea</taxon>
        <taxon>Rhabditida</taxon>
        <taxon>Spirurina</taxon>
        <taxon>Spiruromorpha</taxon>
        <taxon>Spiruroidea</taxon>
        <taxon>Gongylonematidae</taxon>
        <taxon>Gongylonema</taxon>
    </lineage>
</organism>
<keyword evidence="2" id="KW-1185">Reference proteome</keyword>
<evidence type="ECO:0000313" key="2">
    <source>
        <dbReference type="Proteomes" id="UP000271098"/>
    </source>
</evidence>
<dbReference type="Proteomes" id="UP000271098">
    <property type="component" value="Unassembled WGS sequence"/>
</dbReference>
<dbReference type="EMBL" id="UYRT01082470">
    <property type="protein sequence ID" value="VDN26039.1"/>
    <property type="molecule type" value="Genomic_DNA"/>
</dbReference>
<evidence type="ECO:0000313" key="3">
    <source>
        <dbReference type="WBParaSite" id="GPUH_0001547801-mRNA-1"/>
    </source>
</evidence>
<protein>
    <submittedName>
        <fullName evidence="3">BTB domain-containing protein</fullName>
    </submittedName>
</protein>
<proteinExistence type="predicted"/>
<gene>
    <name evidence="1" type="ORF">GPUH_LOCUS15457</name>
</gene>
<reference evidence="1 2" key="2">
    <citation type="submission" date="2018-11" db="EMBL/GenBank/DDBJ databases">
        <authorList>
            <consortium name="Pathogen Informatics"/>
        </authorList>
    </citation>
    <scope>NUCLEOTIDE SEQUENCE [LARGE SCALE GENOMIC DNA]</scope>
</reference>
<dbReference type="WBParaSite" id="GPUH_0001547801-mRNA-1">
    <property type="protein sequence ID" value="GPUH_0001547801-mRNA-1"/>
    <property type="gene ID" value="GPUH_0001547801"/>
</dbReference>